<keyword evidence="1" id="KW-0812">Transmembrane</keyword>
<reference evidence="2" key="1">
    <citation type="submission" date="2020-01" db="EMBL/GenBank/DDBJ databases">
        <title>Identification and distribution of gene clusters putatively required for synthesis of sphingolipid metabolism inhibitors in phylogenetically diverse species of the filamentous fungus Fusarium.</title>
        <authorList>
            <person name="Kim H.-S."/>
            <person name="Busman M."/>
            <person name="Brown D.W."/>
            <person name="Divon H."/>
            <person name="Uhlig S."/>
            <person name="Proctor R.H."/>
        </authorList>
    </citation>
    <scope>NUCLEOTIDE SEQUENCE</scope>
    <source>
        <strain evidence="2">NRRL 53441</strain>
    </source>
</reference>
<feature type="transmembrane region" description="Helical" evidence="1">
    <location>
        <begin position="75"/>
        <end position="99"/>
    </location>
</feature>
<name>A0A8H4NB27_9HYPO</name>
<feature type="transmembrane region" description="Helical" evidence="1">
    <location>
        <begin position="25"/>
        <end position="45"/>
    </location>
</feature>
<comment type="caution">
    <text evidence="2">The sequence shown here is derived from an EMBL/GenBank/DDBJ whole genome shotgun (WGS) entry which is preliminary data.</text>
</comment>
<keyword evidence="3" id="KW-1185">Reference proteome</keyword>
<keyword evidence="1" id="KW-0472">Membrane</keyword>
<evidence type="ECO:0000313" key="3">
    <source>
        <dbReference type="Proteomes" id="UP000605986"/>
    </source>
</evidence>
<protein>
    <submittedName>
        <fullName evidence="2">Uncharacterized protein</fullName>
    </submittedName>
</protein>
<organism evidence="2 3">
    <name type="scientific">Fusarium austroafricanum</name>
    <dbReference type="NCBI Taxonomy" id="2364996"/>
    <lineage>
        <taxon>Eukaryota</taxon>
        <taxon>Fungi</taxon>
        <taxon>Dikarya</taxon>
        <taxon>Ascomycota</taxon>
        <taxon>Pezizomycotina</taxon>
        <taxon>Sordariomycetes</taxon>
        <taxon>Hypocreomycetidae</taxon>
        <taxon>Hypocreales</taxon>
        <taxon>Nectriaceae</taxon>
        <taxon>Fusarium</taxon>
        <taxon>Fusarium concolor species complex</taxon>
    </lineage>
</organism>
<dbReference type="AlphaFoldDB" id="A0A8H4NB27"/>
<keyword evidence="1" id="KW-1133">Transmembrane helix</keyword>
<feature type="transmembrane region" description="Helical" evidence="1">
    <location>
        <begin position="51"/>
        <end position="68"/>
    </location>
</feature>
<dbReference type="EMBL" id="JAADJG010001485">
    <property type="protein sequence ID" value="KAF4415702.1"/>
    <property type="molecule type" value="Genomic_DNA"/>
</dbReference>
<evidence type="ECO:0000256" key="1">
    <source>
        <dbReference type="SAM" id="Phobius"/>
    </source>
</evidence>
<accession>A0A8H4NB27</accession>
<evidence type="ECO:0000313" key="2">
    <source>
        <dbReference type="EMBL" id="KAF4415702.1"/>
    </source>
</evidence>
<feature type="transmembrane region" description="Helical" evidence="1">
    <location>
        <begin position="119"/>
        <end position="144"/>
    </location>
</feature>
<dbReference type="OrthoDB" id="5100007at2759"/>
<sequence length="145" mass="15895">MDLKQDSDSSISETQYPRRFRKLVIGLRVLTLVVTIAGIVVAAVAAPRSPIAIGILGPAFLCSVVRPLPKIRPSFSFVIDFFIALGSLVSVIWLGIYQPWWNLKDPALGNYLGPLATEILLKVAFGFGCTSTFIEIMLCVAWLLE</sequence>
<dbReference type="Proteomes" id="UP000605986">
    <property type="component" value="Unassembled WGS sequence"/>
</dbReference>
<proteinExistence type="predicted"/>
<gene>
    <name evidence="2" type="ORF">F53441_14607</name>
</gene>